<comment type="caution">
    <text evidence="1">The sequence shown here is derived from an EMBL/GenBank/DDBJ whole genome shotgun (WGS) entry which is preliminary data.</text>
</comment>
<accession>A0A4Q7X0R6</accession>
<dbReference type="EMBL" id="SHKR01000012">
    <property type="protein sequence ID" value="RZU16198.1"/>
    <property type="molecule type" value="Genomic_DNA"/>
</dbReference>
<protein>
    <submittedName>
        <fullName evidence="1">Uncharacterized protein</fullName>
    </submittedName>
</protein>
<organism evidence="1 2">
    <name type="scientific">Kribbella rubisoli</name>
    <dbReference type="NCBI Taxonomy" id="3075929"/>
    <lineage>
        <taxon>Bacteria</taxon>
        <taxon>Bacillati</taxon>
        <taxon>Actinomycetota</taxon>
        <taxon>Actinomycetes</taxon>
        <taxon>Propionibacteriales</taxon>
        <taxon>Kribbellaceae</taxon>
        <taxon>Kribbella</taxon>
    </lineage>
</organism>
<dbReference type="RefSeq" id="WP_157997097.1">
    <property type="nucleotide sequence ID" value="NZ_SHKR01000012.1"/>
</dbReference>
<gene>
    <name evidence="1" type="ORF">EV645_3748</name>
</gene>
<evidence type="ECO:0000313" key="2">
    <source>
        <dbReference type="Proteomes" id="UP000292027"/>
    </source>
</evidence>
<proteinExistence type="predicted"/>
<dbReference type="AlphaFoldDB" id="A0A4Q7X0R6"/>
<reference evidence="1 2" key="1">
    <citation type="journal article" date="2015" name="Stand. Genomic Sci.">
        <title>Genomic Encyclopedia of Bacterial and Archaeal Type Strains, Phase III: the genomes of soil and plant-associated and newly described type strains.</title>
        <authorList>
            <person name="Whitman W.B."/>
            <person name="Woyke T."/>
            <person name="Klenk H.P."/>
            <person name="Zhou Y."/>
            <person name="Lilburn T.G."/>
            <person name="Beck B.J."/>
            <person name="De Vos P."/>
            <person name="Vandamme P."/>
            <person name="Eisen J.A."/>
            <person name="Garrity G."/>
            <person name="Hugenholtz P."/>
            <person name="Kyrpides N.C."/>
        </authorList>
    </citation>
    <scope>NUCLEOTIDE SEQUENCE [LARGE SCALE GENOMIC DNA]</scope>
    <source>
        <strain evidence="1 2">VKM Ac-2540</strain>
    </source>
</reference>
<evidence type="ECO:0000313" key="1">
    <source>
        <dbReference type="EMBL" id="RZU16198.1"/>
    </source>
</evidence>
<name>A0A4Q7X0R6_9ACTN</name>
<dbReference type="Proteomes" id="UP000292027">
    <property type="component" value="Unassembled WGS sequence"/>
</dbReference>
<sequence length="50" mass="5749">MRRCSYRQSGPDPYDADLVRRLRALLALVRRPAPRGPDAIKADDELLDRL</sequence>
<keyword evidence="2" id="KW-1185">Reference proteome</keyword>